<dbReference type="RefSeq" id="WP_174193324.1">
    <property type="nucleotide sequence ID" value="NZ_CP046051.1"/>
</dbReference>
<dbReference type="InterPro" id="IPR057336">
    <property type="entry name" value="GerAC_N"/>
</dbReference>
<sequence length="382" mass="42492">MKRKKYIGVFLAAVLILCSCTGCWGSKELTDMVQVIGTGLDNAENGQTKLTVQAGSASTSKSDNKKKSAESQIILYQKTGNGIFDMVRDITHESNRRLFIGHNQCIVFGKEDAQKGVKNQLDFFLRDSEARMDVNILVSDSTAEEILSTQTEDYDMPAVGIKQLLEMQQANAESVSTDLMDFSLALASETTCPVASMIHLSKSNGKPRFVVSGTAVFKKDKLVGTLDEEKTRGYLWAMNKVKNGVVNIQSHSQPVCLEILGSRAAIKPVLQANHHLTVHFPISVKLGIREIKNQDGISYDELSKQLEQDVSHLIQKKISDCFHETQLYGTDIYGVGKLVEEKYPQDWDNIKDKWDTLYRNSIPEVSVEVKVKDSGEISKTYG</sequence>
<dbReference type="InterPro" id="IPR008844">
    <property type="entry name" value="Spore_GerAC-like"/>
</dbReference>
<evidence type="ECO:0000313" key="12">
    <source>
        <dbReference type="Proteomes" id="UP000501316"/>
    </source>
</evidence>
<evidence type="ECO:0000259" key="9">
    <source>
        <dbReference type="Pfam" id="PF05504"/>
    </source>
</evidence>
<keyword evidence="7" id="KW-0449">Lipoprotein</keyword>
<dbReference type="GO" id="GO:0016020">
    <property type="term" value="C:membrane"/>
    <property type="evidence" value="ECO:0007669"/>
    <property type="project" value="UniProtKB-SubCell"/>
</dbReference>
<keyword evidence="4 8" id="KW-0732">Signal</keyword>
<feature type="signal peptide" evidence="8">
    <location>
        <begin position="1"/>
        <end position="24"/>
    </location>
</feature>
<keyword evidence="3" id="KW-0309">Germination</keyword>
<dbReference type="EMBL" id="CP046051">
    <property type="protein sequence ID" value="QKN24199.1"/>
    <property type="molecule type" value="Genomic_DNA"/>
</dbReference>
<evidence type="ECO:0000256" key="8">
    <source>
        <dbReference type="SAM" id="SignalP"/>
    </source>
</evidence>
<dbReference type="Gene3D" id="3.30.300.210">
    <property type="entry name" value="Nutrient germinant receptor protein C, domain 3"/>
    <property type="match status" value="1"/>
</dbReference>
<evidence type="ECO:0000313" key="11">
    <source>
        <dbReference type="EMBL" id="QKN24199.1"/>
    </source>
</evidence>
<proteinExistence type="inferred from homology"/>
<dbReference type="KEGG" id="clf:GJQ69_06700"/>
<accession>A0A859DRS7</accession>
<keyword evidence="5" id="KW-0472">Membrane</keyword>
<evidence type="ECO:0000256" key="7">
    <source>
        <dbReference type="ARBA" id="ARBA00023288"/>
    </source>
</evidence>
<dbReference type="InterPro" id="IPR046953">
    <property type="entry name" value="Spore_GerAC-like_C"/>
</dbReference>
<gene>
    <name evidence="11" type="ORF">GJQ69_06700</name>
</gene>
<dbReference type="Pfam" id="PF05504">
    <property type="entry name" value="Spore_GerAC"/>
    <property type="match status" value="1"/>
</dbReference>
<reference evidence="11 12" key="1">
    <citation type="submission" date="2019-11" db="EMBL/GenBank/DDBJ databases">
        <authorList>
            <person name="Ren C."/>
            <person name="Wang H."/>
            <person name="Xu Y."/>
        </authorList>
    </citation>
    <scope>NUCLEOTIDE SEQUENCE [LARGE SCALE GENOMIC DNA]</scope>
    <source>
        <strain evidence="11 12">LBM 19010</strain>
    </source>
</reference>
<protein>
    <submittedName>
        <fullName evidence="11">Ger(X)C family spore germination protein</fullName>
    </submittedName>
</protein>
<dbReference type="InterPro" id="IPR038501">
    <property type="entry name" value="Spore_GerAC_C_sf"/>
</dbReference>
<name>A0A859DRS7_9FIRM</name>
<evidence type="ECO:0000256" key="2">
    <source>
        <dbReference type="ARBA" id="ARBA00007886"/>
    </source>
</evidence>
<dbReference type="PROSITE" id="PS51257">
    <property type="entry name" value="PROKAR_LIPOPROTEIN"/>
    <property type="match status" value="1"/>
</dbReference>
<evidence type="ECO:0000259" key="10">
    <source>
        <dbReference type="Pfam" id="PF25198"/>
    </source>
</evidence>
<feature type="domain" description="Spore germination GerAC-like C-terminal" evidence="9">
    <location>
        <begin position="212"/>
        <end position="375"/>
    </location>
</feature>
<feature type="domain" description="Spore germination protein N-terminal" evidence="10">
    <location>
        <begin position="26"/>
        <end position="199"/>
    </location>
</feature>
<evidence type="ECO:0000256" key="3">
    <source>
        <dbReference type="ARBA" id="ARBA00022544"/>
    </source>
</evidence>
<dbReference type="NCBIfam" id="TIGR02887">
    <property type="entry name" value="spore_ger_x_C"/>
    <property type="match status" value="1"/>
</dbReference>
<dbReference type="Proteomes" id="UP000501316">
    <property type="component" value="Chromosome"/>
</dbReference>
<evidence type="ECO:0000256" key="5">
    <source>
        <dbReference type="ARBA" id="ARBA00023136"/>
    </source>
</evidence>
<evidence type="ECO:0000256" key="6">
    <source>
        <dbReference type="ARBA" id="ARBA00023139"/>
    </source>
</evidence>
<dbReference type="PANTHER" id="PTHR35789:SF1">
    <property type="entry name" value="SPORE GERMINATION PROTEIN B3"/>
    <property type="match status" value="1"/>
</dbReference>
<comment type="subcellular location">
    <subcellularLocation>
        <location evidence="1">Membrane</location>
        <topology evidence="1">Lipid-anchor</topology>
    </subcellularLocation>
</comment>
<dbReference type="AlphaFoldDB" id="A0A859DRS7"/>
<feature type="chain" id="PRO_5038952351" evidence="8">
    <location>
        <begin position="25"/>
        <end position="382"/>
    </location>
</feature>
<dbReference type="Pfam" id="PF25198">
    <property type="entry name" value="Spore_GerAC_N"/>
    <property type="match status" value="1"/>
</dbReference>
<comment type="similarity">
    <text evidence="2">Belongs to the GerABKC lipoprotein family.</text>
</comment>
<evidence type="ECO:0000256" key="4">
    <source>
        <dbReference type="ARBA" id="ARBA00022729"/>
    </source>
</evidence>
<evidence type="ECO:0000256" key="1">
    <source>
        <dbReference type="ARBA" id="ARBA00004635"/>
    </source>
</evidence>
<keyword evidence="6" id="KW-0564">Palmitate</keyword>
<dbReference type="GO" id="GO:0009847">
    <property type="term" value="P:spore germination"/>
    <property type="evidence" value="ECO:0007669"/>
    <property type="project" value="InterPro"/>
</dbReference>
<dbReference type="PANTHER" id="PTHR35789">
    <property type="entry name" value="SPORE GERMINATION PROTEIN B3"/>
    <property type="match status" value="1"/>
</dbReference>
<organism evidence="11 12">
    <name type="scientific">Caproicibacterium lactatifermentans</name>
    <dbReference type="NCBI Taxonomy" id="2666138"/>
    <lineage>
        <taxon>Bacteria</taxon>
        <taxon>Bacillati</taxon>
        <taxon>Bacillota</taxon>
        <taxon>Clostridia</taxon>
        <taxon>Eubacteriales</taxon>
        <taxon>Oscillospiraceae</taxon>
        <taxon>Caproicibacterium</taxon>
    </lineage>
</organism>